<keyword evidence="1" id="KW-0067">ATP-binding</keyword>
<dbReference type="PANTHER" id="PTHR10492:SF57">
    <property type="entry name" value="ATP-DEPENDENT DNA HELICASE"/>
    <property type="match status" value="1"/>
</dbReference>
<evidence type="ECO:0000313" key="4">
    <source>
        <dbReference type="Proteomes" id="UP000054485"/>
    </source>
</evidence>
<evidence type="ECO:0000313" key="3">
    <source>
        <dbReference type="EMBL" id="KIK35021.1"/>
    </source>
</evidence>
<dbReference type="GO" id="GO:0006310">
    <property type="term" value="P:DNA recombination"/>
    <property type="evidence" value="ECO:0007669"/>
    <property type="project" value="UniProtKB-KW"/>
</dbReference>
<dbReference type="GO" id="GO:0016887">
    <property type="term" value="F:ATP hydrolysis activity"/>
    <property type="evidence" value="ECO:0007669"/>
    <property type="project" value="RHEA"/>
</dbReference>
<comment type="cofactor">
    <cofactor evidence="1">
        <name>Mg(2+)</name>
        <dbReference type="ChEBI" id="CHEBI:18420"/>
    </cofactor>
</comment>
<dbReference type="GO" id="GO:0043139">
    <property type="term" value="F:5'-3' DNA helicase activity"/>
    <property type="evidence" value="ECO:0007669"/>
    <property type="project" value="UniProtKB-EC"/>
</dbReference>
<dbReference type="EMBL" id="KN835674">
    <property type="protein sequence ID" value="KIK35021.1"/>
    <property type="molecule type" value="Genomic_DNA"/>
</dbReference>
<dbReference type="HOGENOM" id="CLU_001324_9_4_1"/>
<keyword evidence="1" id="KW-0234">DNA repair</keyword>
<dbReference type="GO" id="GO:0000723">
    <property type="term" value="P:telomere maintenance"/>
    <property type="evidence" value="ECO:0007669"/>
    <property type="project" value="InterPro"/>
</dbReference>
<evidence type="ECO:0000256" key="1">
    <source>
        <dbReference type="RuleBase" id="RU363044"/>
    </source>
</evidence>
<keyword evidence="1" id="KW-0227">DNA damage</keyword>
<reference evidence="4" key="2">
    <citation type="submission" date="2015-01" db="EMBL/GenBank/DDBJ databases">
        <title>Evolutionary Origins and Diversification of the Mycorrhizal Mutualists.</title>
        <authorList>
            <consortium name="DOE Joint Genome Institute"/>
            <consortium name="Mycorrhizal Genomics Consortium"/>
            <person name="Kohler A."/>
            <person name="Kuo A."/>
            <person name="Nagy L.G."/>
            <person name="Floudas D."/>
            <person name="Copeland A."/>
            <person name="Barry K.W."/>
            <person name="Cichocki N."/>
            <person name="Veneault-Fourrey C."/>
            <person name="LaButti K."/>
            <person name="Lindquist E.A."/>
            <person name="Lipzen A."/>
            <person name="Lundell T."/>
            <person name="Morin E."/>
            <person name="Murat C."/>
            <person name="Riley R."/>
            <person name="Ohm R."/>
            <person name="Sun H."/>
            <person name="Tunlid A."/>
            <person name="Henrissat B."/>
            <person name="Grigoriev I.V."/>
            <person name="Hibbett D.S."/>
            <person name="Martin F."/>
        </authorList>
    </citation>
    <scope>NUCLEOTIDE SEQUENCE [LARGE SCALE GENOMIC DNA]</scope>
    <source>
        <strain evidence="4">UH-Slu-Lm8-n1</strain>
    </source>
</reference>
<dbReference type="InParanoid" id="A0A0C9ZZW1"/>
<dbReference type="GO" id="GO:0005524">
    <property type="term" value="F:ATP binding"/>
    <property type="evidence" value="ECO:0007669"/>
    <property type="project" value="UniProtKB-KW"/>
</dbReference>
<dbReference type="EC" id="5.6.2.3" evidence="1"/>
<reference evidence="3 4" key="1">
    <citation type="submission" date="2014-04" db="EMBL/GenBank/DDBJ databases">
        <authorList>
            <consortium name="DOE Joint Genome Institute"/>
            <person name="Kuo A."/>
            <person name="Ruytinx J."/>
            <person name="Rineau F."/>
            <person name="Colpaert J."/>
            <person name="Kohler A."/>
            <person name="Nagy L.G."/>
            <person name="Floudas D."/>
            <person name="Copeland A."/>
            <person name="Barry K.W."/>
            <person name="Cichocki N."/>
            <person name="Veneault-Fourrey C."/>
            <person name="LaButti K."/>
            <person name="Lindquist E.A."/>
            <person name="Lipzen A."/>
            <person name="Lundell T."/>
            <person name="Morin E."/>
            <person name="Murat C."/>
            <person name="Sun H."/>
            <person name="Tunlid A."/>
            <person name="Henrissat B."/>
            <person name="Grigoriev I.V."/>
            <person name="Hibbett D.S."/>
            <person name="Martin F."/>
            <person name="Nordberg H.P."/>
            <person name="Cantor M.N."/>
            <person name="Hua S.X."/>
        </authorList>
    </citation>
    <scope>NUCLEOTIDE SEQUENCE [LARGE SCALE GENOMIC DNA]</scope>
    <source>
        <strain evidence="3 4">UH-Slu-Lm8-n1</strain>
    </source>
</reference>
<keyword evidence="1" id="KW-0378">Hydrolase</keyword>
<organism evidence="3 4">
    <name type="scientific">Suillus luteus UH-Slu-Lm8-n1</name>
    <dbReference type="NCBI Taxonomy" id="930992"/>
    <lineage>
        <taxon>Eukaryota</taxon>
        <taxon>Fungi</taxon>
        <taxon>Dikarya</taxon>
        <taxon>Basidiomycota</taxon>
        <taxon>Agaricomycotina</taxon>
        <taxon>Agaricomycetes</taxon>
        <taxon>Agaricomycetidae</taxon>
        <taxon>Boletales</taxon>
        <taxon>Suillineae</taxon>
        <taxon>Suillaceae</taxon>
        <taxon>Suillus</taxon>
    </lineage>
</organism>
<keyword evidence="4" id="KW-1185">Reference proteome</keyword>
<dbReference type="AlphaFoldDB" id="A0A0C9ZZW1"/>
<name>A0A0C9ZZW1_9AGAM</name>
<dbReference type="Gene3D" id="3.40.50.300">
    <property type="entry name" value="P-loop containing nucleotide triphosphate hydrolases"/>
    <property type="match status" value="1"/>
</dbReference>
<dbReference type="Pfam" id="PF05970">
    <property type="entry name" value="PIF1"/>
    <property type="match status" value="1"/>
</dbReference>
<keyword evidence="1" id="KW-0547">Nucleotide-binding</keyword>
<sequence length="112" mass="12169">MAARWREMEGNLLIAEQLQYNRVELQQTVDKGVPSLNTEQRVVFDAVINDAMSCDKHRPGHAYFVHSAGGCGKTYLCKLIASKLRAEGKIVLCVASSGIASLLLPGGRTAHS</sequence>
<dbReference type="PANTHER" id="PTHR10492">
    <property type="match status" value="1"/>
</dbReference>
<gene>
    <name evidence="3" type="ORF">CY34DRAFT_96877</name>
</gene>
<proteinExistence type="inferred from homology"/>
<comment type="similarity">
    <text evidence="1">Belongs to the helicase family.</text>
</comment>
<keyword evidence="1" id="KW-0347">Helicase</keyword>
<evidence type="ECO:0000259" key="2">
    <source>
        <dbReference type="Pfam" id="PF05970"/>
    </source>
</evidence>
<accession>A0A0C9ZZW1</accession>
<dbReference type="InterPro" id="IPR010285">
    <property type="entry name" value="DNA_helicase_pif1-like_DEAD"/>
</dbReference>
<protein>
    <recommendedName>
        <fullName evidence="1">ATP-dependent DNA helicase</fullName>
        <ecNumber evidence="1">5.6.2.3</ecNumber>
    </recommendedName>
</protein>
<dbReference type="GO" id="GO:0006281">
    <property type="term" value="P:DNA repair"/>
    <property type="evidence" value="ECO:0007669"/>
    <property type="project" value="UniProtKB-KW"/>
</dbReference>
<dbReference type="InterPro" id="IPR027417">
    <property type="entry name" value="P-loop_NTPase"/>
</dbReference>
<dbReference type="OrthoDB" id="2669609at2759"/>
<dbReference type="STRING" id="930992.A0A0C9ZZW1"/>
<dbReference type="Proteomes" id="UP000054485">
    <property type="component" value="Unassembled WGS sequence"/>
</dbReference>
<dbReference type="SUPFAM" id="SSF52540">
    <property type="entry name" value="P-loop containing nucleoside triphosphate hydrolases"/>
    <property type="match status" value="1"/>
</dbReference>
<feature type="domain" description="DNA helicase Pif1-like DEAD-box helicase" evidence="2">
    <location>
        <begin position="36"/>
        <end position="112"/>
    </location>
</feature>
<comment type="catalytic activity">
    <reaction evidence="1">
        <text>ATP + H2O = ADP + phosphate + H(+)</text>
        <dbReference type="Rhea" id="RHEA:13065"/>
        <dbReference type="ChEBI" id="CHEBI:15377"/>
        <dbReference type="ChEBI" id="CHEBI:15378"/>
        <dbReference type="ChEBI" id="CHEBI:30616"/>
        <dbReference type="ChEBI" id="CHEBI:43474"/>
        <dbReference type="ChEBI" id="CHEBI:456216"/>
        <dbReference type="EC" id="5.6.2.3"/>
    </reaction>
</comment>
<keyword evidence="1" id="KW-0233">DNA recombination</keyword>